<dbReference type="Proteomes" id="UP000324222">
    <property type="component" value="Unassembled WGS sequence"/>
</dbReference>
<evidence type="ECO:0000313" key="2">
    <source>
        <dbReference type="Proteomes" id="UP000324222"/>
    </source>
</evidence>
<keyword evidence="2" id="KW-1185">Reference proteome</keyword>
<comment type="caution">
    <text evidence="1">The sequence shown here is derived from an EMBL/GenBank/DDBJ whole genome shotgun (WGS) entry which is preliminary data.</text>
</comment>
<reference evidence="1 2" key="1">
    <citation type="submission" date="2019-05" db="EMBL/GenBank/DDBJ databases">
        <title>Another draft genome of Portunus trituberculatus and its Hox gene families provides insights of decapod evolution.</title>
        <authorList>
            <person name="Jeong J.-H."/>
            <person name="Song I."/>
            <person name="Kim S."/>
            <person name="Choi T."/>
            <person name="Kim D."/>
            <person name="Ryu S."/>
            <person name="Kim W."/>
        </authorList>
    </citation>
    <scope>NUCLEOTIDE SEQUENCE [LARGE SCALE GENOMIC DNA]</scope>
    <source>
        <tissue evidence="1">Muscle</tissue>
    </source>
</reference>
<accession>A0A5B7GIV9</accession>
<gene>
    <name evidence="1" type="ORF">E2C01_051497</name>
</gene>
<sequence length="74" mass="8641">MCVSVPCVSSTTLFQCHPRPDASWWLYEVKLSLLHSDHNVWERMCRSLDFRSAAPRLAVPKILFRCTYTKLRDA</sequence>
<organism evidence="1 2">
    <name type="scientific">Portunus trituberculatus</name>
    <name type="common">Swimming crab</name>
    <name type="synonym">Neptunus trituberculatus</name>
    <dbReference type="NCBI Taxonomy" id="210409"/>
    <lineage>
        <taxon>Eukaryota</taxon>
        <taxon>Metazoa</taxon>
        <taxon>Ecdysozoa</taxon>
        <taxon>Arthropoda</taxon>
        <taxon>Crustacea</taxon>
        <taxon>Multicrustacea</taxon>
        <taxon>Malacostraca</taxon>
        <taxon>Eumalacostraca</taxon>
        <taxon>Eucarida</taxon>
        <taxon>Decapoda</taxon>
        <taxon>Pleocyemata</taxon>
        <taxon>Brachyura</taxon>
        <taxon>Eubrachyura</taxon>
        <taxon>Portunoidea</taxon>
        <taxon>Portunidae</taxon>
        <taxon>Portuninae</taxon>
        <taxon>Portunus</taxon>
    </lineage>
</organism>
<dbReference type="AlphaFoldDB" id="A0A5B7GIV9"/>
<evidence type="ECO:0000313" key="1">
    <source>
        <dbReference type="EMBL" id="MPC57516.1"/>
    </source>
</evidence>
<protein>
    <submittedName>
        <fullName evidence="1">Uncharacterized protein</fullName>
    </submittedName>
</protein>
<dbReference type="EMBL" id="VSRR010014846">
    <property type="protein sequence ID" value="MPC57516.1"/>
    <property type="molecule type" value="Genomic_DNA"/>
</dbReference>
<name>A0A5B7GIV9_PORTR</name>
<proteinExistence type="predicted"/>